<accession>A0A9Q1IU00</accession>
<organism evidence="1 2">
    <name type="scientific">Synaphobranchus kaupii</name>
    <name type="common">Kaup's arrowtooth eel</name>
    <dbReference type="NCBI Taxonomy" id="118154"/>
    <lineage>
        <taxon>Eukaryota</taxon>
        <taxon>Metazoa</taxon>
        <taxon>Chordata</taxon>
        <taxon>Craniata</taxon>
        <taxon>Vertebrata</taxon>
        <taxon>Euteleostomi</taxon>
        <taxon>Actinopterygii</taxon>
        <taxon>Neopterygii</taxon>
        <taxon>Teleostei</taxon>
        <taxon>Anguilliformes</taxon>
        <taxon>Synaphobranchidae</taxon>
        <taxon>Synaphobranchus</taxon>
    </lineage>
</organism>
<dbReference type="Proteomes" id="UP001152622">
    <property type="component" value="Chromosome 7"/>
</dbReference>
<gene>
    <name evidence="1" type="ORF">SKAU_G00210440</name>
</gene>
<sequence length="156" mass="17358">MPSVHPNLCDRSDKNVFGSQLQVNQRCVHCEYTYQWSSQPNVNNIPAGNLHICAATLFTGSTFSKVTKFLDALNAQGISPSTFYKHQSKLLFPTINWQWNQDQAKVISDTKAAGDVILGGDMRADSPGHCAKYGSYSMMDLKSNKIIEIQLLQVKC</sequence>
<dbReference type="EMBL" id="JAINUF010000007">
    <property type="protein sequence ID" value="KAJ8353477.1"/>
    <property type="molecule type" value="Genomic_DNA"/>
</dbReference>
<evidence type="ECO:0000313" key="1">
    <source>
        <dbReference type="EMBL" id="KAJ8353477.1"/>
    </source>
</evidence>
<reference evidence="1" key="1">
    <citation type="journal article" date="2023" name="Science">
        <title>Genome structures resolve the early diversification of teleost fishes.</title>
        <authorList>
            <person name="Parey E."/>
            <person name="Louis A."/>
            <person name="Montfort J."/>
            <person name="Bouchez O."/>
            <person name="Roques C."/>
            <person name="Iampietro C."/>
            <person name="Lluch J."/>
            <person name="Castinel A."/>
            <person name="Donnadieu C."/>
            <person name="Desvignes T."/>
            <person name="Floi Bucao C."/>
            <person name="Jouanno E."/>
            <person name="Wen M."/>
            <person name="Mejri S."/>
            <person name="Dirks R."/>
            <person name="Jansen H."/>
            <person name="Henkel C."/>
            <person name="Chen W.J."/>
            <person name="Zahm M."/>
            <person name="Cabau C."/>
            <person name="Klopp C."/>
            <person name="Thompson A.W."/>
            <person name="Robinson-Rechavi M."/>
            <person name="Braasch I."/>
            <person name="Lecointre G."/>
            <person name="Bobe J."/>
            <person name="Postlethwait J.H."/>
            <person name="Berthelot C."/>
            <person name="Roest Crollius H."/>
            <person name="Guiguen Y."/>
        </authorList>
    </citation>
    <scope>NUCLEOTIDE SEQUENCE</scope>
    <source>
        <strain evidence="1">WJC10195</strain>
    </source>
</reference>
<dbReference type="PANTHER" id="PTHR31751">
    <property type="entry name" value="SI:CH211-108C17.2-RELATED-RELATED"/>
    <property type="match status" value="1"/>
</dbReference>
<dbReference type="PANTHER" id="PTHR31751:SF44">
    <property type="entry name" value="SI:CH211-211K8.4-RELATED"/>
    <property type="match status" value="1"/>
</dbReference>
<name>A0A9Q1IU00_SYNKA</name>
<comment type="caution">
    <text evidence="1">The sequence shown here is derived from an EMBL/GenBank/DDBJ whole genome shotgun (WGS) entry which is preliminary data.</text>
</comment>
<protein>
    <submittedName>
        <fullName evidence="1">Uncharacterized protein</fullName>
    </submittedName>
</protein>
<dbReference type="AlphaFoldDB" id="A0A9Q1IU00"/>
<evidence type="ECO:0000313" key="2">
    <source>
        <dbReference type="Proteomes" id="UP001152622"/>
    </source>
</evidence>
<keyword evidence="2" id="KW-1185">Reference proteome</keyword>
<dbReference type="OrthoDB" id="5967653at2759"/>
<proteinExistence type="predicted"/>